<keyword evidence="3" id="KW-0067">ATP-binding</keyword>
<accession>A0A291Q2Q7</accession>
<dbReference type="SUPFAM" id="SSF52540">
    <property type="entry name" value="P-loop containing nucleoside triphosphate hydrolases"/>
    <property type="match status" value="1"/>
</dbReference>
<dbReference type="PANTHER" id="PTHR42788:SF13">
    <property type="entry name" value="ALIPHATIC SULFONATES IMPORT ATP-BINDING PROTEIN SSUB"/>
    <property type="match status" value="1"/>
</dbReference>
<dbReference type="PANTHER" id="PTHR42788">
    <property type="entry name" value="TAURINE IMPORT ATP-BINDING PROTEIN-RELATED"/>
    <property type="match status" value="1"/>
</dbReference>
<gene>
    <name evidence="5" type="ORF">KY5_0874c</name>
</gene>
<dbReference type="InterPro" id="IPR050166">
    <property type="entry name" value="ABC_transporter_ATP-bind"/>
</dbReference>
<dbReference type="GO" id="GO:0005524">
    <property type="term" value="F:ATP binding"/>
    <property type="evidence" value="ECO:0007669"/>
    <property type="project" value="UniProtKB-KW"/>
</dbReference>
<evidence type="ECO:0000256" key="2">
    <source>
        <dbReference type="ARBA" id="ARBA00022741"/>
    </source>
</evidence>
<dbReference type="InterPro" id="IPR027417">
    <property type="entry name" value="P-loop_NTPase"/>
</dbReference>
<dbReference type="InterPro" id="IPR003439">
    <property type="entry name" value="ABC_transporter-like_ATP-bd"/>
</dbReference>
<evidence type="ECO:0000256" key="3">
    <source>
        <dbReference type="ARBA" id="ARBA00022840"/>
    </source>
</evidence>
<dbReference type="EMBL" id="CP022685">
    <property type="protein sequence ID" value="ATL25892.1"/>
    <property type="molecule type" value="Genomic_DNA"/>
</dbReference>
<keyword evidence="6" id="KW-1185">Reference proteome</keyword>
<name>A0A291Q2Q7_9ACTN</name>
<evidence type="ECO:0000313" key="6">
    <source>
        <dbReference type="Proteomes" id="UP000221011"/>
    </source>
</evidence>
<evidence type="ECO:0000259" key="4">
    <source>
        <dbReference type="PROSITE" id="PS50893"/>
    </source>
</evidence>
<dbReference type="PROSITE" id="PS50893">
    <property type="entry name" value="ABC_TRANSPORTER_2"/>
    <property type="match status" value="1"/>
</dbReference>
<organism evidence="5 6">
    <name type="scientific">Streptomyces formicae</name>
    <dbReference type="NCBI Taxonomy" id="1616117"/>
    <lineage>
        <taxon>Bacteria</taxon>
        <taxon>Bacillati</taxon>
        <taxon>Actinomycetota</taxon>
        <taxon>Actinomycetes</taxon>
        <taxon>Kitasatosporales</taxon>
        <taxon>Streptomycetaceae</taxon>
        <taxon>Streptomyces</taxon>
    </lineage>
</organism>
<evidence type="ECO:0000313" key="5">
    <source>
        <dbReference type="EMBL" id="ATL25892.1"/>
    </source>
</evidence>
<dbReference type="Gene3D" id="3.40.50.300">
    <property type="entry name" value="P-loop containing nucleotide triphosphate hydrolases"/>
    <property type="match status" value="1"/>
</dbReference>
<keyword evidence="2" id="KW-0547">Nucleotide-binding</keyword>
<dbReference type="RefSeq" id="WP_098240941.1">
    <property type="nucleotide sequence ID" value="NZ_CP022685.1"/>
</dbReference>
<feature type="domain" description="ABC transporter" evidence="4">
    <location>
        <begin position="23"/>
        <end position="258"/>
    </location>
</feature>
<dbReference type="KEGG" id="sfk:KY5_0874c"/>
<dbReference type="AlphaFoldDB" id="A0A291Q2Q7"/>
<dbReference type="SMART" id="SM00382">
    <property type="entry name" value="AAA"/>
    <property type="match status" value="1"/>
</dbReference>
<dbReference type="InterPro" id="IPR018632">
    <property type="entry name" value="AAA-associated_dom_C"/>
</dbReference>
<dbReference type="Proteomes" id="UP000221011">
    <property type="component" value="Chromosome"/>
</dbReference>
<dbReference type="GO" id="GO:0016887">
    <property type="term" value="F:ATP hydrolysis activity"/>
    <property type="evidence" value="ECO:0007669"/>
    <property type="project" value="InterPro"/>
</dbReference>
<sequence length="451" mass="48062">MNASATTSAIVSERDPAARTPVITVTGLSKDFTAPGGERLPVLQDIDLTLHEGEVVALLGKSGSGKSTLLRHIAGLLAPTGGTVHYRGSQVNGPNPGTAMLFQSFALMPWLTVQQNVELGLQARGVAAAERRERALGAIDMVGLDGFENAYPKELSGGMRQRVGFARALVVEPDVLLMDEPFSALDVLTAQTLRNELLELLTHPESPTRTALLVTHSIEEAVQLADRILVLGTDPGTIQRVLPVDLPRPRHRHTPGFGTLVEDAYEALTGERSGTAGVEGHDPLWGSVPLPRAEVDTLAGLLEEVDGRGGAVELAVLADALSYEVDDLMPLIEAAELLAYAGIATGKLTLTATGRGFARADILTRKHLFAAAALANVPLIATVRTLLTASDSGRLRERYLLDRLGASGARHARARGLDTAIAWGRYAELFEYDARDRVLLLPAESRSDRAA</sequence>
<dbReference type="InterPro" id="IPR017871">
    <property type="entry name" value="ABC_transporter-like_CS"/>
</dbReference>
<protein>
    <submittedName>
        <fullName evidence="5">ABC-type nitrate/sulfonate/bicarbonate transport system, ATPase component</fullName>
    </submittedName>
</protein>
<proteinExistence type="predicted"/>
<keyword evidence="1" id="KW-0813">Transport</keyword>
<dbReference type="Pfam" id="PF09821">
    <property type="entry name" value="AAA_assoc_C"/>
    <property type="match status" value="1"/>
</dbReference>
<dbReference type="CDD" id="cd03293">
    <property type="entry name" value="ABC_NrtD_SsuB_transporters"/>
    <property type="match status" value="1"/>
</dbReference>
<reference evidence="5 6" key="1">
    <citation type="submission" date="2017-08" db="EMBL/GenBank/DDBJ databases">
        <title>Complete Genome Sequence of Streptomyces formicae KY5, the formicamycin producer.</title>
        <authorList>
            <person name="Holmes N.A."/>
            <person name="Devine R."/>
            <person name="Qin Z."/>
            <person name="Seipke R.F."/>
            <person name="Wilkinson B."/>
            <person name="Hutchings M.I."/>
        </authorList>
    </citation>
    <scope>NUCLEOTIDE SEQUENCE [LARGE SCALE GENOMIC DNA]</scope>
    <source>
        <strain evidence="5 6">KY5</strain>
    </source>
</reference>
<dbReference type="PROSITE" id="PS00211">
    <property type="entry name" value="ABC_TRANSPORTER_1"/>
    <property type="match status" value="1"/>
</dbReference>
<evidence type="ECO:0000256" key="1">
    <source>
        <dbReference type="ARBA" id="ARBA00022448"/>
    </source>
</evidence>
<dbReference type="InterPro" id="IPR003593">
    <property type="entry name" value="AAA+_ATPase"/>
</dbReference>
<dbReference type="Pfam" id="PF00005">
    <property type="entry name" value="ABC_tran"/>
    <property type="match status" value="1"/>
</dbReference>